<dbReference type="EMBL" id="FRYL01000016">
    <property type="protein sequence ID" value="SHO80697.1"/>
    <property type="molecule type" value="Genomic_DNA"/>
</dbReference>
<sequence length="106" mass="12298">MKILLLFIYISISILYGNSIDDKIKALKNAPTKEKFKLMNAIKKEIASMHQKERFKAIKKLQKNMDNNQSTKKIISKDIKIKVENQAEKTISNTVDNYQFQGGEYD</sequence>
<protein>
    <submittedName>
        <fullName evidence="1">Uncharacterized protein</fullName>
    </submittedName>
</protein>
<organism evidence="1">
    <name type="scientific">hydrothermal vent metagenome</name>
    <dbReference type="NCBI Taxonomy" id="652676"/>
    <lineage>
        <taxon>unclassified sequences</taxon>
        <taxon>metagenomes</taxon>
        <taxon>ecological metagenomes</taxon>
    </lineage>
</organism>
<name>A0A1W1EIM9_9ZZZZ</name>
<gene>
    <name evidence="1" type="ORF">MNB_SV-15-300</name>
</gene>
<reference evidence="1" key="1">
    <citation type="submission" date="2016-10" db="EMBL/GenBank/DDBJ databases">
        <authorList>
            <person name="de Groot N.N."/>
        </authorList>
    </citation>
    <scope>NUCLEOTIDE SEQUENCE</scope>
</reference>
<evidence type="ECO:0000313" key="1">
    <source>
        <dbReference type="EMBL" id="SHO80697.1"/>
    </source>
</evidence>
<proteinExistence type="predicted"/>
<accession>A0A1W1EIM9</accession>
<dbReference type="AlphaFoldDB" id="A0A1W1EIM9"/>